<evidence type="ECO:0000313" key="6">
    <source>
        <dbReference type="Proteomes" id="UP000028712"/>
    </source>
</evidence>
<organism evidence="4 6">
    <name type="scientific">Flavobacterium hydatis</name>
    <name type="common">Cytophaga aquatilis</name>
    <dbReference type="NCBI Taxonomy" id="991"/>
    <lineage>
        <taxon>Bacteria</taxon>
        <taxon>Pseudomonadati</taxon>
        <taxon>Bacteroidota</taxon>
        <taxon>Flavobacteriia</taxon>
        <taxon>Flavobacteriales</taxon>
        <taxon>Flavobacteriaceae</taxon>
        <taxon>Flavobacterium</taxon>
    </lineage>
</organism>
<keyword evidence="7" id="KW-1185">Reference proteome</keyword>
<dbReference type="eggNOG" id="COG3637">
    <property type="taxonomic scope" value="Bacteria"/>
</dbReference>
<reference evidence="4 6" key="1">
    <citation type="submission" date="2014-07" db="EMBL/GenBank/DDBJ databases">
        <title>Genome of Flavobacterium hydatis DSM 2063.</title>
        <authorList>
            <person name="Pipes S.E."/>
            <person name="Stropko S.J."/>
            <person name="Newman J.D."/>
        </authorList>
    </citation>
    <scope>NUCLEOTIDE SEQUENCE [LARGE SCALE GENOMIC DNA]</scope>
    <source>
        <strain evidence="4 6">DSM 2063</strain>
    </source>
</reference>
<evidence type="ECO:0000256" key="2">
    <source>
        <dbReference type="SAM" id="SignalP"/>
    </source>
</evidence>
<dbReference type="RefSeq" id="WP_035623204.1">
    <property type="nucleotide sequence ID" value="NZ_JBEWQG010000002.1"/>
</dbReference>
<gene>
    <name evidence="5" type="ORF">B0A62_16820</name>
    <name evidence="4" type="ORF">IW20_13955</name>
</gene>
<dbReference type="Pfam" id="PF13505">
    <property type="entry name" value="OMP_b-brl"/>
    <property type="match status" value="1"/>
</dbReference>
<dbReference type="InterPro" id="IPR027385">
    <property type="entry name" value="Beta-barrel_OMP"/>
</dbReference>
<reference evidence="5 7" key="2">
    <citation type="submission" date="2016-11" db="EMBL/GenBank/DDBJ databases">
        <title>Whole genomes of Flavobacteriaceae.</title>
        <authorList>
            <person name="Stine C."/>
            <person name="Li C."/>
            <person name="Tadesse D."/>
        </authorList>
    </citation>
    <scope>NUCLEOTIDE SEQUENCE [LARGE SCALE GENOMIC DNA]</scope>
    <source>
        <strain evidence="5 7">ATCC 29551</strain>
    </source>
</reference>
<dbReference type="OrthoDB" id="763581at2"/>
<proteinExistence type="predicted"/>
<dbReference type="EMBL" id="JPRM01000021">
    <property type="protein sequence ID" value="KFF15396.1"/>
    <property type="molecule type" value="Genomic_DNA"/>
</dbReference>
<protein>
    <recommendedName>
        <fullName evidence="3">Outer membrane protein beta-barrel domain-containing protein</fullName>
    </recommendedName>
</protein>
<dbReference type="EMBL" id="MUGY01000025">
    <property type="protein sequence ID" value="OXA91344.1"/>
    <property type="molecule type" value="Genomic_DNA"/>
</dbReference>
<dbReference type="Proteomes" id="UP000028712">
    <property type="component" value="Unassembled WGS sequence"/>
</dbReference>
<dbReference type="AlphaFoldDB" id="A0A086AFD2"/>
<evidence type="ECO:0000313" key="4">
    <source>
        <dbReference type="EMBL" id="KFF15396.1"/>
    </source>
</evidence>
<dbReference type="Proteomes" id="UP000198424">
    <property type="component" value="Unassembled WGS sequence"/>
</dbReference>
<feature type="domain" description="Outer membrane protein beta-barrel" evidence="3">
    <location>
        <begin position="11"/>
        <end position="159"/>
    </location>
</feature>
<feature type="signal peptide" evidence="2">
    <location>
        <begin position="1"/>
        <end position="21"/>
    </location>
</feature>
<evidence type="ECO:0000313" key="7">
    <source>
        <dbReference type="Proteomes" id="UP000198424"/>
    </source>
</evidence>
<evidence type="ECO:0000313" key="5">
    <source>
        <dbReference type="EMBL" id="OXA91344.1"/>
    </source>
</evidence>
<accession>A0A086AFD2</accession>
<evidence type="ECO:0000259" key="3">
    <source>
        <dbReference type="Pfam" id="PF13505"/>
    </source>
</evidence>
<name>A0A086AFD2_FLAHY</name>
<comment type="caution">
    <text evidence="4">The sequence shown here is derived from an EMBL/GenBank/DDBJ whole genome shotgun (WGS) entry which is preliminary data.</text>
</comment>
<feature type="chain" id="PRO_5001802729" description="Outer membrane protein beta-barrel domain-containing protein" evidence="2">
    <location>
        <begin position="22"/>
        <end position="194"/>
    </location>
</feature>
<evidence type="ECO:0000256" key="1">
    <source>
        <dbReference type="ARBA" id="ARBA00022729"/>
    </source>
</evidence>
<sequence>MKKQFLLSIFASLGFMMASQAQEKGTSDLSVNIGFATSTELSNLFTDVLSSAFTGNVVKTSDMKAGPTFGITYRYAIANRWMLQADGFYQKMSQDVYVGNAKEGTVDYSYITVGLGTDYRYISNNIFQMYSGVAVAYTSENVKNSGGETSIDGDGFINYQVNALGFRVGKKFAAFAELGFGYKGIINTGVSYQF</sequence>
<keyword evidence="1 2" id="KW-0732">Signal</keyword>